<protein>
    <submittedName>
        <fullName evidence="5">Sema domain, transmembrane domain (TM), and cytoplasmic domain, (Semaphorin) 6C</fullName>
    </submittedName>
</protein>
<feature type="compositionally biased region" description="Low complexity" evidence="3">
    <location>
        <begin position="115"/>
        <end position="137"/>
    </location>
</feature>
<sequence>AGRCAEGGCHWVSLGVAGCHRVVRTAVSPPRTPCALPGLPALLAAVPGGTGGVGTPRGAGDTEMRTLGTLGGGIGDTGVRIRGRWDGSTGTAWRKVLGTLGRDTGRGHWDHSGHASPLSPLSPRLPRAALCPPGLRASVSPTELSPSQPGGAGVSPPAPRPLRAPVTMPGVPLPFVLLILVPGGVAPSFPRDLVARSTVGLAATAAYPRFGGLRGDNATAQRGLDFQHMLRINGTLFVAARDHIFAFELGQERGTLHPQRHVTWEPRDRDNCAMRGRRQALPYGPHVYFFFREVAVELSALGKVLVARVARVCRNDRGGSPRVLERRWTSFLKVRLQCALPGDTVFYFDVLEAVTPPCALHGRPAVLALFGTQPNSIPGSAVCAFYLADVERAFEGPFAEPRGGTGTWIPVPEDRVPHPRPGCCAGMGTASGVVTSGDFPDETRSTRCCMAPWHPPAGGPSSPAPAPG</sequence>
<feature type="compositionally biased region" description="Basic and acidic residues" evidence="3">
    <location>
        <begin position="104"/>
        <end position="113"/>
    </location>
</feature>
<dbReference type="InterPro" id="IPR036352">
    <property type="entry name" value="Semap_dom_sf"/>
</dbReference>
<gene>
    <name evidence="5" type="primary">SEMA6C</name>
    <name evidence="5" type="ORF">A306_00013585</name>
</gene>
<reference evidence="5 6" key="1">
    <citation type="journal article" date="2013" name="Science">
        <title>Genomic diversity and evolution of the head crest in the rock pigeon.</title>
        <authorList>
            <person name="Shapiro M.D."/>
            <person name="Kronenberg Z."/>
            <person name="Li C."/>
            <person name="Domyan E.T."/>
            <person name="Pan H."/>
            <person name="Campbell M."/>
            <person name="Tan H."/>
            <person name="Huff C.D."/>
            <person name="Hu H."/>
            <person name="Vickrey A.I."/>
            <person name="Nielsen S.C."/>
            <person name="Stringham S.A."/>
            <person name="Hu H."/>
            <person name="Willerslev E."/>
            <person name="Gilbert M.T."/>
            <person name="Yandell M."/>
            <person name="Zhang G."/>
            <person name="Wang J."/>
        </authorList>
    </citation>
    <scope>NUCLEOTIDE SEQUENCE [LARGE SCALE GENOMIC DNA]</scope>
    <source>
        <tissue evidence="5">Blood</tissue>
    </source>
</reference>
<dbReference type="GO" id="GO:0045499">
    <property type="term" value="F:chemorepellent activity"/>
    <property type="evidence" value="ECO:0007669"/>
    <property type="project" value="TreeGrafter"/>
</dbReference>
<name>A0A2I0LKE8_COLLI</name>
<organism evidence="5 6">
    <name type="scientific">Columba livia</name>
    <name type="common">Rock dove</name>
    <dbReference type="NCBI Taxonomy" id="8932"/>
    <lineage>
        <taxon>Eukaryota</taxon>
        <taxon>Metazoa</taxon>
        <taxon>Chordata</taxon>
        <taxon>Craniata</taxon>
        <taxon>Vertebrata</taxon>
        <taxon>Euteleostomi</taxon>
        <taxon>Archelosauria</taxon>
        <taxon>Archosauria</taxon>
        <taxon>Dinosauria</taxon>
        <taxon>Saurischia</taxon>
        <taxon>Theropoda</taxon>
        <taxon>Coelurosauria</taxon>
        <taxon>Aves</taxon>
        <taxon>Neognathae</taxon>
        <taxon>Neoaves</taxon>
        <taxon>Columbimorphae</taxon>
        <taxon>Columbiformes</taxon>
        <taxon>Columbidae</taxon>
        <taxon>Columba</taxon>
    </lineage>
</organism>
<keyword evidence="6" id="KW-1185">Reference proteome</keyword>
<feature type="compositionally biased region" description="Polar residues" evidence="3">
    <location>
        <begin position="139"/>
        <end position="148"/>
    </location>
</feature>
<dbReference type="InterPro" id="IPR015943">
    <property type="entry name" value="WD40/YVTN_repeat-like_dom_sf"/>
</dbReference>
<proteinExistence type="predicted"/>
<dbReference type="Gene3D" id="2.130.10.10">
    <property type="entry name" value="YVTN repeat-like/Quinoprotein amine dehydrogenase"/>
    <property type="match status" value="2"/>
</dbReference>
<dbReference type="InterPro" id="IPR001627">
    <property type="entry name" value="Semap_dom"/>
</dbReference>
<evidence type="ECO:0000256" key="2">
    <source>
        <dbReference type="PROSITE-ProRule" id="PRU00352"/>
    </source>
</evidence>
<evidence type="ECO:0000313" key="6">
    <source>
        <dbReference type="Proteomes" id="UP000053872"/>
    </source>
</evidence>
<dbReference type="SMART" id="SM00630">
    <property type="entry name" value="Sema"/>
    <property type="match status" value="1"/>
</dbReference>
<dbReference type="Proteomes" id="UP000053872">
    <property type="component" value="Unassembled WGS sequence"/>
</dbReference>
<dbReference type="EMBL" id="AKCR02000255">
    <property type="protein sequence ID" value="PKK17910.1"/>
    <property type="molecule type" value="Genomic_DNA"/>
</dbReference>
<dbReference type="GO" id="GO:0007411">
    <property type="term" value="P:axon guidance"/>
    <property type="evidence" value="ECO:0007669"/>
    <property type="project" value="TreeGrafter"/>
</dbReference>
<comment type="caution">
    <text evidence="5">The sequence shown here is derived from an EMBL/GenBank/DDBJ whole genome shotgun (WGS) entry which is preliminary data.</text>
</comment>
<comment type="caution">
    <text evidence="2">Lacks conserved residue(s) required for the propagation of feature annotation.</text>
</comment>
<evidence type="ECO:0000256" key="1">
    <source>
        <dbReference type="ARBA" id="ARBA00023180"/>
    </source>
</evidence>
<dbReference type="PANTHER" id="PTHR11036">
    <property type="entry name" value="SEMAPHORIN"/>
    <property type="match status" value="1"/>
</dbReference>
<dbReference type="Pfam" id="PF01403">
    <property type="entry name" value="Sema"/>
    <property type="match status" value="1"/>
</dbReference>
<dbReference type="GO" id="GO:0030335">
    <property type="term" value="P:positive regulation of cell migration"/>
    <property type="evidence" value="ECO:0007669"/>
    <property type="project" value="TreeGrafter"/>
</dbReference>
<evidence type="ECO:0000259" key="4">
    <source>
        <dbReference type="PROSITE" id="PS51004"/>
    </source>
</evidence>
<feature type="domain" description="Sema" evidence="4">
    <location>
        <begin position="284"/>
        <end position="468"/>
    </location>
</feature>
<dbReference type="AlphaFoldDB" id="A0A2I0LKE8"/>
<evidence type="ECO:0000313" key="5">
    <source>
        <dbReference type="EMBL" id="PKK17910.1"/>
    </source>
</evidence>
<evidence type="ECO:0000256" key="3">
    <source>
        <dbReference type="SAM" id="MobiDB-lite"/>
    </source>
</evidence>
<dbReference type="GO" id="GO:0071526">
    <property type="term" value="P:semaphorin-plexin signaling pathway"/>
    <property type="evidence" value="ECO:0007669"/>
    <property type="project" value="TreeGrafter"/>
</dbReference>
<feature type="region of interest" description="Disordered" evidence="3">
    <location>
        <begin position="104"/>
        <end position="161"/>
    </location>
</feature>
<keyword evidence="5" id="KW-0812">Transmembrane</keyword>
<dbReference type="GO" id="GO:0030215">
    <property type="term" value="F:semaphorin receptor binding"/>
    <property type="evidence" value="ECO:0007669"/>
    <property type="project" value="InterPro"/>
</dbReference>
<feature type="non-terminal residue" evidence="5">
    <location>
        <position position="1"/>
    </location>
</feature>
<keyword evidence="1" id="KW-0325">Glycoprotein</keyword>
<keyword evidence="5" id="KW-0472">Membrane</keyword>
<dbReference type="PROSITE" id="PS51004">
    <property type="entry name" value="SEMA"/>
    <property type="match status" value="1"/>
</dbReference>
<dbReference type="InterPro" id="IPR027231">
    <property type="entry name" value="Semaphorin"/>
</dbReference>
<dbReference type="STRING" id="8932.A0A2I0LKE8"/>
<dbReference type="PANTHER" id="PTHR11036:SF11">
    <property type="entry name" value="SEMAPHORIN-6C"/>
    <property type="match status" value="1"/>
</dbReference>
<dbReference type="GO" id="GO:0001755">
    <property type="term" value="P:neural crest cell migration"/>
    <property type="evidence" value="ECO:0007669"/>
    <property type="project" value="TreeGrafter"/>
</dbReference>
<dbReference type="InParanoid" id="A0A2I0LKE8"/>
<accession>A0A2I0LKE8</accession>
<dbReference type="SUPFAM" id="SSF101912">
    <property type="entry name" value="Sema domain"/>
    <property type="match status" value="1"/>
</dbReference>
<dbReference type="GO" id="GO:0005886">
    <property type="term" value="C:plasma membrane"/>
    <property type="evidence" value="ECO:0007669"/>
    <property type="project" value="TreeGrafter"/>
</dbReference>